<reference evidence="1" key="1">
    <citation type="journal article" date="2021" name="Microb. Physiol.">
        <title>Proteogenomic Insights into the Physiology of Marine, Sulfate-Reducing, Filamentous Desulfonema limicola and Desulfonema magnum.</title>
        <authorList>
            <person name="Schnaars V."/>
            <person name="Wohlbrand L."/>
            <person name="Scheve S."/>
            <person name="Hinrichs C."/>
            <person name="Reinhardt R."/>
            <person name="Rabus R."/>
        </authorList>
    </citation>
    <scope>NUCLEOTIDE SEQUENCE</scope>
    <source>
        <strain evidence="1">4be13</strain>
    </source>
</reference>
<evidence type="ECO:0000313" key="2">
    <source>
        <dbReference type="Proteomes" id="UP000663722"/>
    </source>
</evidence>
<gene>
    <name evidence="1" type="ORF">dnm_007310</name>
</gene>
<dbReference type="AlphaFoldDB" id="A0A975GKH9"/>
<protein>
    <submittedName>
        <fullName evidence="1">Uncharacterized protein</fullName>
    </submittedName>
</protein>
<name>A0A975GKH9_9BACT</name>
<dbReference type="EMBL" id="CP061800">
    <property type="protein sequence ID" value="QTA84731.1"/>
    <property type="molecule type" value="Genomic_DNA"/>
</dbReference>
<accession>A0A975GKH9</accession>
<organism evidence="1 2">
    <name type="scientific">Desulfonema magnum</name>
    <dbReference type="NCBI Taxonomy" id="45655"/>
    <lineage>
        <taxon>Bacteria</taxon>
        <taxon>Pseudomonadati</taxon>
        <taxon>Thermodesulfobacteriota</taxon>
        <taxon>Desulfobacteria</taxon>
        <taxon>Desulfobacterales</taxon>
        <taxon>Desulfococcaceae</taxon>
        <taxon>Desulfonema</taxon>
    </lineage>
</organism>
<dbReference type="KEGG" id="dmm:dnm_007310"/>
<proteinExistence type="predicted"/>
<keyword evidence="2" id="KW-1185">Reference proteome</keyword>
<sequence length="41" mass="4677">MCRLRKEGEEHHQAKKQQKVIFLNGPGVKCQALGNIVKVLF</sequence>
<dbReference type="Proteomes" id="UP000663722">
    <property type="component" value="Chromosome"/>
</dbReference>
<evidence type="ECO:0000313" key="1">
    <source>
        <dbReference type="EMBL" id="QTA84731.1"/>
    </source>
</evidence>